<evidence type="ECO:0000256" key="1">
    <source>
        <dbReference type="SAM" id="Phobius"/>
    </source>
</evidence>
<sequence length="51" mass="5466">MTAYLEMTSEANAKLHMSDKVMYPPLTSAAAIAGGNLASLIIRLRVEEDNG</sequence>
<proteinExistence type="predicted"/>
<dbReference type="KEGG" id="vg:55599796"/>
<reference evidence="2 3" key="1">
    <citation type="submission" date="2018-06" db="EMBL/GenBank/DDBJ databases">
        <authorList>
            <person name="Luttrell C.E."/>
            <person name="Myers K.N."/>
            <person name="Simpson A.N."/>
            <person name="Sulollari A."/>
            <person name="Suri N."/>
            <person name="Nayek S."/>
            <person name="Bhuiyan S."/>
            <person name="Smith B.R."/>
            <person name="Hughes L.E."/>
            <person name="Garlena R.A."/>
            <person name="Russell D.A."/>
            <person name="Pope W.H."/>
            <person name="Jacobs-Sera D."/>
            <person name="Hatfull G.F."/>
        </authorList>
    </citation>
    <scope>NUCLEOTIDE SEQUENCE [LARGE SCALE GENOMIC DNA]</scope>
</reference>
<evidence type="ECO:0000313" key="2">
    <source>
        <dbReference type="EMBL" id="AXH49154.1"/>
    </source>
</evidence>
<keyword evidence="1" id="KW-1133">Transmembrane helix</keyword>
<keyword evidence="1" id="KW-0472">Membrane</keyword>
<dbReference type="Proteomes" id="UP000258408">
    <property type="component" value="Segment"/>
</dbReference>
<protein>
    <submittedName>
        <fullName evidence="2">Uncharacterized protein</fullName>
    </submittedName>
</protein>
<dbReference type="RefSeq" id="YP_009839204.1">
    <property type="nucleotide sequence ID" value="NC_048720.1"/>
</dbReference>
<accession>A0A345L1K2</accession>
<gene>
    <name evidence="2" type="primary">6</name>
    <name evidence="2" type="ORF">SEA_BLUEEYEDBEAUTY_6</name>
</gene>
<evidence type="ECO:0000313" key="3">
    <source>
        <dbReference type="Proteomes" id="UP000258408"/>
    </source>
</evidence>
<dbReference type="GeneID" id="55599796"/>
<name>A0A345L1K2_9CAUD</name>
<dbReference type="EMBL" id="MH536814">
    <property type="protein sequence ID" value="AXH49154.1"/>
    <property type="molecule type" value="Genomic_DNA"/>
</dbReference>
<keyword evidence="1" id="KW-0812">Transmembrane</keyword>
<keyword evidence="3" id="KW-1185">Reference proteome</keyword>
<feature type="transmembrane region" description="Helical" evidence="1">
    <location>
        <begin position="21"/>
        <end position="42"/>
    </location>
</feature>
<organism evidence="2 3">
    <name type="scientific">Streptomyces phage Blueeyedbeauty</name>
    <dbReference type="NCBI Taxonomy" id="2250336"/>
    <lineage>
        <taxon>Viruses</taxon>
        <taxon>Duplodnaviria</taxon>
        <taxon>Heunggongvirae</taxon>
        <taxon>Uroviricota</taxon>
        <taxon>Caudoviricetes</taxon>
        <taxon>Stanwilliamsviridae</taxon>
        <taxon>Loccivirinae</taxon>
        <taxon>Annadreamyvirus</taxon>
        <taxon>Annadreamyvirus blueeyedbeauty</taxon>
    </lineage>
</organism>